<dbReference type="Gene3D" id="1.10.443.10">
    <property type="entry name" value="Intergrase catalytic core"/>
    <property type="match status" value="1"/>
</dbReference>
<evidence type="ECO:0000313" key="4">
    <source>
        <dbReference type="Proteomes" id="UP000825701"/>
    </source>
</evidence>
<dbReference type="InterPro" id="IPR011010">
    <property type="entry name" value="DNA_brk_join_enz"/>
</dbReference>
<dbReference type="SUPFAM" id="SSF56349">
    <property type="entry name" value="DNA breaking-rejoining enzymes"/>
    <property type="match status" value="1"/>
</dbReference>
<evidence type="ECO:0000313" key="3">
    <source>
        <dbReference type="EMBL" id="QZN99081.1"/>
    </source>
</evidence>
<dbReference type="EMBL" id="CP081869">
    <property type="protein sequence ID" value="QZN99081.1"/>
    <property type="molecule type" value="Genomic_DNA"/>
</dbReference>
<feature type="region of interest" description="Disordered" evidence="2">
    <location>
        <begin position="1"/>
        <end position="23"/>
    </location>
</feature>
<dbReference type="RefSeq" id="WP_261402113.1">
    <property type="nucleotide sequence ID" value="NZ_CP081869.1"/>
</dbReference>
<evidence type="ECO:0000256" key="1">
    <source>
        <dbReference type="ARBA" id="ARBA00023172"/>
    </source>
</evidence>
<dbReference type="KEGG" id="cmet:K6K41_19845"/>
<organism evidence="3 4">
    <name type="scientific">Chenggangzhangella methanolivorans</name>
    <dbReference type="NCBI Taxonomy" id="1437009"/>
    <lineage>
        <taxon>Bacteria</taxon>
        <taxon>Pseudomonadati</taxon>
        <taxon>Pseudomonadota</taxon>
        <taxon>Alphaproteobacteria</taxon>
        <taxon>Hyphomicrobiales</taxon>
        <taxon>Methylopilaceae</taxon>
        <taxon>Chenggangzhangella</taxon>
    </lineage>
</organism>
<keyword evidence="1" id="KW-0233">DNA recombination</keyword>
<feature type="region of interest" description="Disordered" evidence="2">
    <location>
        <begin position="438"/>
        <end position="468"/>
    </location>
</feature>
<evidence type="ECO:0000256" key="2">
    <source>
        <dbReference type="SAM" id="MobiDB-lite"/>
    </source>
</evidence>
<proteinExistence type="predicted"/>
<accession>A0A9E6R7W2</accession>
<protein>
    <submittedName>
        <fullName evidence="3">Uncharacterized protein</fullName>
    </submittedName>
</protein>
<dbReference type="GO" id="GO:0006310">
    <property type="term" value="P:DNA recombination"/>
    <property type="evidence" value="ECO:0007669"/>
    <property type="project" value="UniProtKB-KW"/>
</dbReference>
<dbReference type="InterPro" id="IPR013762">
    <property type="entry name" value="Integrase-like_cat_sf"/>
</dbReference>
<name>A0A9E6R7W2_9HYPH</name>
<dbReference type="GO" id="GO:0015074">
    <property type="term" value="P:DNA integration"/>
    <property type="evidence" value="ECO:0007669"/>
    <property type="project" value="InterPro"/>
</dbReference>
<reference evidence="3" key="1">
    <citation type="submission" date="2021-08" db="EMBL/GenBank/DDBJ databases">
        <authorList>
            <person name="Zhang H."/>
            <person name="Xu M."/>
            <person name="Yu Z."/>
            <person name="Yang L."/>
            <person name="Cai Y."/>
        </authorList>
    </citation>
    <scope>NUCLEOTIDE SEQUENCE</scope>
    <source>
        <strain evidence="3">CHL1</strain>
    </source>
</reference>
<sequence>MQLGNFPSPLFPEGSQTSNSLNVSGHCRLRGRQLLISLHRKSSKEEARNWSRAGNAMSRKPRKTPFALTPAKIVKAEDLVRQGLQTPGLEWREAGGFSIRFSTRGGTYRLRTETATPKLGEVGITPGHVARHLAHECRQALRSGRDHNAYVRVYTERFEAGDGHDAAHIEALRVSSGKSGAISSDAIWTVAELSKSFVDYKVKNVFKDGRWATRFPRLFDDPVFDPIRNKKVCDVGHADLFAIRRALVPTGEKGGSRAVVLVRYMVGMFDHGLANEADVCGLLGRDPIWRAVTVEAENNPRRRAPEPVELARTLLIVKQHAAREDGVVVASLTLQTLLLFVFSTAQRTGAAAKLRRENLLAYPGRADWRIAHFPGAQMKGLKGKTLAHAVPVAPSMVRAIEHMWAEVDPQSKSQFVFPGHRGAGPRAAAGLNGLFRQLRGDADDRRPAPKTYYEGKPGPKPRPPRKRKPIDLLETYLRELKSHPDEQTDFTPHDARRGFTNFLSERGLGGAASAVLAHAQGDNHKQFVEESAEEQMARTTSRHYFTSQRIELKTKGVELWTAALDEALVAEADRVQEIGRAIA</sequence>
<feature type="compositionally biased region" description="Basic and acidic residues" evidence="2">
    <location>
        <begin position="438"/>
        <end position="447"/>
    </location>
</feature>
<dbReference type="AlphaFoldDB" id="A0A9E6R7W2"/>
<feature type="compositionally biased region" description="Polar residues" evidence="2">
    <location>
        <begin position="14"/>
        <end position="23"/>
    </location>
</feature>
<dbReference type="Proteomes" id="UP000825701">
    <property type="component" value="Chromosome"/>
</dbReference>
<keyword evidence="4" id="KW-1185">Reference proteome</keyword>
<feature type="region of interest" description="Disordered" evidence="2">
    <location>
        <begin position="45"/>
        <end position="64"/>
    </location>
</feature>
<gene>
    <name evidence="3" type="ORF">K6K41_19845</name>
</gene>
<dbReference type="GO" id="GO:0003677">
    <property type="term" value="F:DNA binding"/>
    <property type="evidence" value="ECO:0007669"/>
    <property type="project" value="InterPro"/>
</dbReference>